<dbReference type="PANTHER" id="PTHR30627:SF24">
    <property type="entry name" value="PENICILLIN-BINDING PROTEIN 4B"/>
    <property type="match status" value="1"/>
</dbReference>
<dbReference type="InterPro" id="IPR012338">
    <property type="entry name" value="Beta-lactam/transpept-like"/>
</dbReference>
<proteinExistence type="predicted"/>
<dbReference type="SUPFAM" id="SSF56601">
    <property type="entry name" value="beta-lactamase/transpeptidase-like"/>
    <property type="match status" value="1"/>
</dbReference>
<dbReference type="InterPro" id="IPR001460">
    <property type="entry name" value="PCN-bd_Tpept"/>
</dbReference>
<keyword evidence="4" id="KW-1185">Reference proteome</keyword>
<dbReference type="PANTHER" id="PTHR30627">
    <property type="entry name" value="PEPTIDOGLYCAN D,D-TRANSPEPTIDASE"/>
    <property type="match status" value="1"/>
</dbReference>
<dbReference type="Pfam" id="PF00905">
    <property type="entry name" value="Transpeptidase"/>
    <property type="match status" value="1"/>
</dbReference>
<evidence type="ECO:0000259" key="1">
    <source>
        <dbReference type="Pfam" id="PF00905"/>
    </source>
</evidence>
<evidence type="ECO:0000313" key="3">
    <source>
        <dbReference type="EMBL" id="GGO65268.1"/>
    </source>
</evidence>
<reference evidence="3" key="1">
    <citation type="journal article" date="2014" name="Int. J. Syst. Evol. Microbiol.">
        <title>Complete genome sequence of Corynebacterium casei LMG S-19264T (=DSM 44701T), isolated from a smear-ripened cheese.</title>
        <authorList>
            <consortium name="US DOE Joint Genome Institute (JGI-PGF)"/>
            <person name="Walter F."/>
            <person name="Albersmeier A."/>
            <person name="Kalinowski J."/>
            <person name="Ruckert C."/>
        </authorList>
    </citation>
    <scope>NUCLEOTIDE SEQUENCE</scope>
    <source>
        <strain evidence="3">CGMCC 4.7368</strain>
    </source>
</reference>
<name>A0A917YUQ4_9ACTN</name>
<dbReference type="GO" id="GO:0071555">
    <property type="term" value="P:cell wall organization"/>
    <property type="evidence" value="ECO:0007669"/>
    <property type="project" value="TreeGrafter"/>
</dbReference>
<dbReference type="AlphaFoldDB" id="A0A917YUQ4"/>
<dbReference type="Gene3D" id="3.40.710.10">
    <property type="entry name" value="DD-peptidase/beta-lactamase superfamily"/>
    <property type="match status" value="1"/>
</dbReference>
<feature type="domain" description="Penicillin-binding protein transpeptidase" evidence="1">
    <location>
        <begin position="155"/>
        <end position="480"/>
    </location>
</feature>
<dbReference type="Proteomes" id="UP000646523">
    <property type="component" value="Unassembled WGS sequence"/>
</dbReference>
<dbReference type="RefSeq" id="WP_225262404.1">
    <property type="nucleotide sequence ID" value="NZ_BMNH01000003.1"/>
</dbReference>
<sequence>MNIPLRRVALVCGALLFSLLANITYLQTLGVRRFGADPRDQRALLARFAHPRGDILTYDGRTIVRSRPSRRGPYEYRRVYTNGEMYAPVTGHIALHQATGVEQAENGVLSGDDPKVRMRRLINDGDAGGADVRLTIRERVQWAAYQGLRSTGRPGAAVAVDPATGAILALASYPSYDPGAYSTLNADRLVRVDQRLSHDPSRPLLNRALERSYPPGSAFTVVTAAAALASGEYTPVSRVVAPGRLPLPGGSRHLSNPGGRPCGDGTVALSRAFRGSCDTAFAGLGLHLGQDALRAQAEAFGFGADDLAVPLRAVPSTFPAGLDRAGTALTATGRHLVRATPLMVAMLSAAVANEGVLMRPYLVQDVRLPDGSIINRADASPYRVTLAAPDARQLAAMMAAVTRPGGAGEAIAIPGVEVAAGSAPAALPGVEPAAAGSLRDQAVLTAFAPADVPEVAVGVVLEQAPPDDPSAAAIARAILQAALS</sequence>
<reference evidence="3" key="2">
    <citation type="submission" date="2020-09" db="EMBL/GenBank/DDBJ databases">
        <authorList>
            <person name="Sun Q."/>
            <person name="Zhou Y."/>
        </authorList>
    </citation>
    <scope>NUCLEOTIDE SEQUENCE</scope>
    <source>
        <strain evidence="3">CGMCC 4.7368</strain>
    </source>
</reference>
<dbReference type="EMBL" id="BMNH01000003">
    <property type="protein sequence ID" value="GGO65268.1"/>
    <property type="molecule type" value="Genomic_DNA"/>
</dbReference>
<dbReference type="GO" id="GO:0005886">
    <property type="term" value="C:plasma membrane"/>
    <property type="evidence" value="ECO:0007669"/>
    <property type="project" value="TreeGrafter"/>
</dbReference>
<feature type="domain" description="Penicillin binding protein A dimerisation" evidence="2">
    <location>
        <begin position="52"/>
        <end position="123"/>
    </location>
</feature>
<evidence type="ECO:0000313" key="4">
    <source>
        <dbReference type="Proteomes" id="UP000646523"/>
    </source>
</evidence>
<dbReference type="GO" id="GO:0008658">
    <property type="term" value="F:penicillin binding"/>
    <property type="evidence" value="ECO:0007669"/>
    <property type="project" value="InterPro"/>
</dbReference>
<organism evidence="3 4">
    <name type="scientific">Nonomuraea cavernae</name>
    <dbReference type="NCBI Taxonomy" id="2045107"/>
    <lineage>
        <taxon>Bacteria</taxon>
        <taxon>Bacillati</taxon>
        <taxon>Actinomycetota</taxon>
        <taxon>Actinomycetes</taxon>
        <taxon>Streptosporangiales</taxon>
        <taxon>Streptosporangiaceae</taxon>
        <taxon>Nonomuraea</taxon>
    </lineage>
</organism>
<dbReference type="GO" id="GO:0071972">
    <property type="term" value="F:peptidoglycan L,D-transpeptidase activity"/>
    <property type="evidence" value="ECO:0007669"/>
    <property type="project" value="TreeGrafter"/>
</dbReference>
<evidence type="ECO:0000259" key="2">
    <source>
        <dbReference type="Pfam" id="PF21922"/>
    </source>
</evidence>
<dbReference type="InterPro" id="IPR050515">
    <property type="entry name" value="Beta-lactam/transpept"/>
</dbReference>
<gene>
    <name evidence="3" type="primary">pbpA</name>
    <name evidence="3" type="ORF">GCM10012289_16560</name>
</gene>
<comment type="caution">
    <text evidence="3">The sequence shown here is derived from an EMBL/GenBank/DDBJ whole genome shotgun (WGS) entry which is preliminary data.</text>
</comment>
<protein>
    <submittedName>
        <fullName evidence="3">Penicillin-binding protein A</fullName>
    </submittedName>
</protein>
<dbReference type="Pfam" id="PF21922">
    <property type="entry name" value="PBP_dimer_2"/>
    <property type="match status" value="1"/>
</dbReference>
<dbReference type="InterPro" id="IPR054120">
    <property type="entry name" value="PBPA_dimer"/>
</dbReference>
<accession>A0A917YUQ4</accession>
<dbReference type="Gene3D" id="3.90.1310.10">
    <property type="entry name" value="Penicillin-binding protein 2a (Domain 2)"/>
    <property type="match status" value="1"/>
</dbReference>